<reference evidence="2" key="1">
    <citation type="submission" date="2023-06" db="EMBL/GenBank/DDBJ databases">
        <authorList>
            <consortium name="Lawrence Berkeley National Laboratory"/>
            <person name="Ahrendt S."/>
            <person name="Sahu N."/>
            <person name="Indic B."/>
            <person name="Wong-Bajracharya J."/>
            <person name="Merenyi Z."/>
            <person name="Ke H.-M."/>
            <person name="Monk M."/>
            <person name="Kocsube S."/>
            <person name="Drula E."/>
            <person name="Lipzen A."/>
            <person name="Balint B."/>
            <person name="Henrissat B."/>
            <person name="Andreopoulos B."/>
            <person name="Martin F.M."/>
            <person name="Harder C.B."/>
            <person name="Rigling D."/>
            <person name="Ford K.L."/>
            <person name="Foster G.D."/>
            <person name="Pangilinan J."/>
            <person name="Papanicolaou A."/>
            <person name="Barry K."/>
            <person name="LaButti K."/>
            <person name="Viragh M."/>
            <person name="Koriabine M."/>
            <person name="Yan M."/>
            <person name="Riley R."/>
            <person name="Champramary S."/>
            <person name="Plett K.L."/>
            <person name="Tsai I.J."/>
            <person name="Slot J."/>
            <person name="Sipos G."/>
            <person name="Plett J."/>
            <person name="Nagy L.G."/>
            <person name="Grigoriev I.V."/>
        </authorList>
    </citation>
    <scope>NUCLEOTIDE SEQUENCE</scope>
    <source>
        <strain evidence="2">FPL87.14</strain>
    </source>
</reference>
<sequence>MDHESLFAHRSGPALIRFLVGVHVALMLAMCRCKERRGHRTNRPGPRCRGPRHRSSYFNGLMPLCLTCTCHRVIALDTWQIYLFVVSLFITVMRVLSR</sequence>
<feature type="transmembrane region" description="Helical" evidence="1">
    <location>
        <begin position="57"/>
        <end position="75"/>
    </location>
</feature>
<evidence type="ECO:0000256" key="1">
    <source>
        <dbReference type="SAM" id="Phobius"/>
    </source>
</evidence>
<keyword evidence="1" id="KW-0472">Membrane</keyword>
<proteinExistence type="predicted"/>
<keyword evidence="3" id="KW-1185">Reference proteome</keyword>
<dbReference type="AlphaFoldDB" id="A0AA39J3M2"/>
<name>A0AA39J3M2_9AGAR</name>
<accession>A0AA39J3M2</accession>
<evidence type="ECO:0000313" key="2">
    <source>
        <dbReference type="EMBL" id="KAK0434880.1"/>
    </source>
</evidence>
<comment type="caution">
    <text evidence="2">The sequence shown here is derived from an EMBL/GenBank/DDBJ whole genome shotgun (WGS) entry which is preliminary data.</text>
</comment>
<dbReference type="Proteomes" id="UP001175226">
    <property type="component" value="Unassembled WGS sequence"/>
</dbReference>
<feature type="transmembrane region" description="Helical" evidence="1">
    <location>
        <begin position="14"/>
        <end position="33"/>
    </location>
</feature>
<feature type="transmembrane region" description="Helical" evidence="1">
    <location>
        <begin position="81"/>
        <end position="97"/>
    </location>
</feature>
<dbReference type="EMBL" id="JAUEPT010000067">
    <property type="protein sequence ID" value="KAK0434880.1"/>
    <property type="molecule type" value="Genomic_DNA"/>
</dbReference>
<protein>
    <submittedName>
        <fullName evidence="2">Uncharacterized protein</fullName>
    </submittedName>
</protein>
<evidence type="ECO:0000313" key="3">
    <source>
        <dbReference type="Proteomes" id="UP001175226"/>
    </source>
</evidence>
<keyword evidence="1" id="KW-0812">Transmembrane</keyword>
<organism evidence="2 3">
    <name type="scientific">Armillaria borealis</name>
    <dbReference type="NCBI Taxonomy" id="47425"/>
    <lineage>
        <taxon>Eukaryota</taxon>
        <taxon>Fungi</taxon>
        <taxon>Dikarya</taxon>
        <taxon>Basidiomycota</taxon>
        <taxon>Agaricomycotina</taxon>
        <taxon>Agaricomycetes</taxon>
        <taxon>Agaricomycetidae</taxon>
        <taxon>Agaricales</taxon>
        <taxon>Marasmiineae</taxon>
        <taxon>Physalacriaceae</taxon>
        <taxon>Armillaria</taxon>
    </lineage>
</organism>
<keyword evidence="1" id="KW-1133">Transmembrane helix</keyword>
<gene>
    <name evidence="2" type="ORF">EV421DRAFT_1266986</name>
</gene>